<evidence type="ECO:0000259" key="1">
    <source>
        <dbReference type="Pfam" id="PF01425"/>
    </source>
</evidence>
<comment type="caution">
    <text evidence="2">The sequence shown here is derived from an EMBL/GenBank/DDBJ whole genome shotgun (WGS) entry which is preliminary data.</text>
</comment>
<dbReference type="InterPro" id="IPR000120">
    <property type="entry name" value="Amidase"/>
</dbReference>
<reference evidence="3" key="1">
    <citation type="journal article" date="2019" name="Int. J. Syst. Evol. Microbiol.">
        <title>The Global Catalogue of Microorganisms (GCM) 10K type strain sequencing project: providing services to taxonomists for standard genome sequencing and annotation.</title>
        <authorList>
            <consortium name="The Broad Institute Genomics Platform"/>
            <consortium name="The Broad Institute Genome Sequencing Center for Infectious Disease"/>
            <person name="Wu L."/>
            <person name="Ma J."/>
        </authorList>
    </citation>
    <scope>NUCLEOTIDE SEQUENCE [LARGE SCALE GENOMIC DNA]</scope>
    <source>
        <strain evidence="3">JCM 16112</strain>
    </source>
</reference>
<keyword evidence="3" id="KW-1185">Reference proteome</keyword>
<dbReference type="Pfam" id="PF01425">
    <property type="entry name" value="Amidase"/>
    <property type="match status" value="1"/>
</dbReference>
<name>A0ABP3Y8C6_9BACT</name>
<dbReference type="InterPro" id="IPR036928">
    <property type="entry name" value="AS_sf"/>
</dbReference>
<proteinExistence type="predicted"/>
<dbReference type="Proteomes" id="UP001500469">
    <property type="component" value="Unassembled WGS sequence"/>
</dbReference>
<sequence length="578" mass="63271">MKSLYFQDMNRYAIWVTALLLCACVSTKKKGGITRQEVKTAQRLIGLEFERPAIDTMRSYLERNRSGYLKMREFELPNETAPALYFDPFPVDFTFSAESPVQSWAIPDNVALPSDPESIAFLPILDLASLIKHRKISAIQLTELYLDRIRAHDSKLMSFITVTEDLALAQAKKADQEIASGHYRGPLHGIPYGVKDLASVPGYPTTWGAAPYQDQVIDETASVVKKLEEAGAVLLGKLVSGSLARGDVWFGGKTKNPWDLSQGATGSSAGSGSATSAGLVAFAIGTETLGSIISPSHRCGVTGLRPTFGTVSRHGFMTLSWSMDKVGPIGRSAVDCAVVYDYIRGKDGLDKTVKPSGFDYSSKIGIEGLKIGYFQKLFEPDSGNVSPDLTKTIEEFKQMGIELHPLELPKEFPFSVFDIILRAEAGAFFDELVRSGGVDEMVEQHGGSRANSLRQARFIPAVEYLQANRHRAELIEQFTAMIQEYDVILSPTSGFNQSLITNLTGHPALSLPTGFDEKNRPTGITLLANYFDEAKLLQVAEAFQQAYSYHGLVPTGVKAGPTTEDRRVMEAVENDGLN</sequence>
<evidence type="ECO:0000313" key="3">
    <source>
        <dbReference type="Proteomes" id="UP001500469"/>
    </source>
</evidence>
<dbReference type="EMBL" id="BAAAFI010000001">
    <property type="protein sequence ID" value="GAA0877062.1"/>
    <property type="molecule type" value="Genomic_DNA"/>
</dbReference>
<dbReference type="PANTHER" id="PTHR11895:SF73">
    <property type="entry name" value="AMIDASE FAMILY PROTEIN"/>
    <property type="match status" value="1"/>
</dbReference>
<accession>A0ABP3Y8C6</accession>
<gene>
    <name evidence="2" type="ORF">GCM10009119_00300</name>
</gene>
<evidence type="ECO:0000313" key="2">
    <source>
        <dbReference type="EMBL" id="GAA0877062.1"/>
    </source>
</evidence>
<feature type="domain" description="Amidase" evidence="1">
    <location>
        <begin position="141"/>
        <end position="494"/>
    </location>
</feature>
<organism evidence="2 3">
    <name type="scientific">Algoriphagus jejuensis</name>
    <dbReference type="NCBI Taxonomy" id="419934"/>
    <lineage>
        <taxon>Bacteria</taxon>
        <taxon>Pseudomonadati</taxon>
        <taxon>Bacteroidota</taxon>
        <taxon>Cytophagia</taxon>
        <taxon>Cytophagales</taxon>
        <taxon>Cyclobacteriaceae</taxon>
        <taxon>Algoriphagus</taxon>
    </lineage>
</organism>
<dbReference type="PROSITE" id="PS51257">
    <property type="entry name" value="PROKAR_LIPOPROTEIN"/>
    <property type="match status" value="1"/>
</dbReference>
<dbReference type="Gene3D" id="3.90.1300.10">
    <property type="entry name" value="Amidase signature (AS) domain"/>
    <property type="match status" value="1"/>
</dbReference>
<dbReference type="PANTHER" id="PTHR11895">
    <property type="entry name" value="TRANSAMIDASE"/>
    <property type="match status" value="1"/>
</dbReference>
<dbReference type="SUPFAM" id="SSF75304">
    <property type="entry name" value="Amidase signature (AS) enzymes"/>
    <property type="match status" value="1"/>
</dbReference>
<protein>
    <submittedName>
        <fullName evidence="2">Amidase</fullName>
    </submittedName>
</protein>
<dbReference type="InterPro" id="IPR023631">
    <property type="entry name" value="Amidase_dom"/>
</dbReference>